<dbReference type="GO" id="GO:0005634">
    <property type="term" value="C:nucleus"/>
    <property type="evidence" value="ECO:0007669"/>
    <property type="project" value="UniProtKB-SubCell"/>
</dbReference>
<feature type="region of interest" description="Disordered" evidence="13">
    <location>
        <begin position="461"/>
        <end position="491"/>
    </location>
</feature>
<comment type="similarity">
    <text evidence="2">Belongs to the krueppel C2H2-type zinc-finger protein family.</text>
</comment>
<dbReference type="InterPro" id="IPR050527">
    <property type="entry name" value="Snail/Krueppel_Znf"/>
</dbReference>
<dbReference type="Gene3D" id="3.30.160.60">
    <property type="entry name" value="Classic Zinc Finger"/>
    <property type="match status" value="8"/>
</dbReference>
<dbReference type="FunFam" id="3.30.160.60:FF:000508">
    <property type="entry name" value="Myeloid zinc finger 1"/>
    <property type="match status" value="1"/>
</dbReference>
<organism evidence="15 16">
    <name type="scientific">Pseudolycoriella hygida</name>
    <dbReference type="NCBI Taxonomy" id="35572"/>
    <lineage>
        <taxon>Eukaryota</taxon>
        <taxon>Metazoa</taxon>
        <taxon>Ecdysozoa</taxon>
        <taxon>Arthropoda</taxon>
        <taxon>Hexapoda</taxon>
        <taxon>Insecta</taxon>
        <taxon>Pterygota</taxon>
        <taxon>Neoptera</taxon>
        <taxon>Endopterygota</taxon>
        <taxon>Diptera</taxon>
        <taxon>Nematocera</taxon>
        <taxon>Sciaroidea</taxon>
        <taxon>Sciaridae</taxon>
        <taxon>Pseudolycoriella</taxon>
    </lineage>
</organism>
<dbReference type="InterPro" id="IPR036236">
    <property type="entry name" value="Znf_C2H2_sf"/>
</dbReference>
<comment type="caution">
    <text evidence="15">The sequence shown here is derived from an EMBL/GenBank/DDBJ whole genome shotgun (WGS) entry which is preliminary data.</text>
</comment>
<comment type="similarity">
    <text evidence="11">Belongs to the snail C2H2-type zinc-finger protein family.</text>
</comment>
<evidence type="ECO:0000256" key="1">
    <source>
        <dbReference type="ARBA" id="ARBA00004123"/>
    </source>
</evidence>
<keyword evidence="10" id="KW-0539">Nucleus</keyword>
<evidence type="ECO:0000256" key="9">
    <source>
        <dbReference type="ARBA" id="ARBA00023163"/>
    </source>
</evidence>
<dbReference type="PROSITE" id="PS50157">
    <property type="entry name" value="ZINC_FINGER_C2H2_2"/>
    <property type="match status" value="8"/>
</dbReference>
<dbReference type="InterPro" id="IPR013087">
    <property type="entry name" value="Znf_C2H2_type"/>
</dbReference>
<keyword evidence="9" id="KW-0804">Transcription</keyword>
<evidence type="ECO:0000256" key="13">
    <source>
        <dbReference type="SAM" id="MobiDB-lite"/>
    </source>
</evidence>
<dbReference type="PANTHER" id="PTHR24388:SF54">
    <property type="entry name" value="PROTEIN ESCARGOT"/>
    <property type="match status" value="1"/>
</dbReference>
<keyword evidence="5 12" id="KW-0863">Zinc-finger</keyword>
<dbReference type="PANTHER" id="PTHR24388">
    <property type="entry name" value="ZINC FINGER PROTEIN"/>
    <property type="match status" value="1"/>
</dbReference>
<feature type="domain" description="C2H2-type" evidence="14">
    <location>
        <begin position="236"/>
        <end position="263"/>
    </location>
</feature>
<evidence type="ECO:0000256" key="6">
    <source>
        <dbReference type="ARBA" id="ARBA00022833"/>
    </source>
</evidence>
<dbReference type="Proteomes" id="UP001151699">
    <property type="component" value="Chromosome C"/>
</dbReference>
<dbReference type="FunFam" id="3.30.160.60:FF:000446">
    <property type="entry name" value="Zinc finger protein"/>
    <property type="match status" value="1"/>
</dbReference>
<feature type="compositionally biased region" description="Basic and acidic residues" evidence="13">
    <location>
        <begin position="478"/>
        <end position="491"/>
    </location>
</feature>
<feature type="domain" description="C2H2-type" evidence="14">
    <location>
        <begin position="206"/>
        <end position="235"/>
    </location>
</feature>
<feature type="domain" description="C2H2-type" evidence="14">
    <location>
        <begin position="178"/>
        <end position="205"/>
    </location>
</feature>
<feature type="domain" description="C2H2-type" evidence="14">
    <location>
        <begin position="150"/>
        <end position="177"/>
    </location>
</feature>
<evidence type="ECO:0000259" key="14">
    <source>
        <dbReference type="PROSITE" id="PS50157"/>
    </source>
</evidence>
<evidence type="ECO:0000256" key="11">
    <source>
        <dbReference type="ARBA" id="ARBA00037948"/>
    </source>
</evidence>
<dbReference type="EMBL" id="WJQU01000004">
    <property type="protein sequence ID" value="KAJ6634629.1"/>
    <property type="molecule type" value="Genomic_DNA"/>
</dbReference>
<keyword evidence="8" id="KW-0238">DNA-binding</keyword>
<feature type="domain" description="C2H2-type" evidence="14">
    <location>
        <begin position="319"/>
        <end position="346"/>
    </location>
</feature>
<evidence type="ECO:0000313" key="15">
    <source>
        <dbReference type="EMBL" id="KAJ6634629.1"/>
    </source>
</evidence>
<keyword evidence="6" id="KW-0862">Zinc</keyword>
<sequence>MENLYQLSGFTLPMCLKCSEQFTSKGITINSLNFYQNLHQPISVPITTQVNSIAPATVQLNTSSTVQPTNLSRATDMNTDSNQSSISSHDQPINIKQEAIGLAEELEKSLQNGDSELQGEEGTCGLCAKTFSRKSSLLSHMRNHSVDRKFICSYCQKGFTQAANLRNHERIHRNERPYVCNDCGKAFTQVTNLNNHTRLHTGERPFVCIEANCGRSFAQVTNLNNHMKTHHKIQQYVCNQCPKKFTQVTSLNQHLLVHSGIRGYFCPHCPDKTFKQQSHLSQHMRSHGVYPFKCNHCDEKFFQVSHLTQHMKTHEEYKFKCNVCFSAFNQESLLRKHMQKHIDDRHLLCPIPSCNEIFADKDLLTKHLETDHSKVDPSLQQAPVKRVHAGKYNCYYDGCNEYFDDADKLNEHLISTHALLHKDLEARSKMNLMFLEQIKNQMTEQYVASLGAAVHQPHNSIIIGNKPRPMNNDGPPMMEKKPKIDGQVRLS</sequence>
<protein>
    <submittedName>
        <fullName evidence="15">Zinc finger protein</fullName>
    </submittedName>
</protein>
<reference evidence="15" key="1">
    <citation type="submission" date="2022-07" db="EMBL/GenBank/DDBJ databases">
        <authorList>
            <person name="Trinca V."/>
            <person name="Uliana J.V.C."/>
            <person name="Torres T.T."/>
            <person name="Ward R.J."/>
            <person name="Monesi N."/>
        </authorList>
    </citation>
    <scope>NUCLEOTIDE SEQUENCE</scope>
    <source>
        <strain evidence="15">HSMRA1968</strain>
        <tissue evidence="15">Whole embryos</tissue>
    </source>
</reference>
<evidence type="ECO:0000313" key="16">
    <source>
        <dbReference type="Proteomes" id="UP001151699"/>
    </source>
</evidence>
<dbReference type="SUPFAM" id="SSF57667">
    <property type="entry name" value="beta-beta-alpha zinc fingers"/>
    <property type="match status" value="5"/>
</dbReference>
<dbReference type="GO" id="GO:0008270">
    <property type="term" value="F:zinc ion binding"/>
    <property type="evidence" value="ECO:0007669"/>
    <property type="project" value="UniProtKB-KW"/>
</dbReference>
<dbReference type="GO" id="GO:0042802">
    <property type="term" value="F:identical protein binding"/>
    <property type="evidence" value="ECO:0007669"/>
    <property type="project" value="UniProtKB-ARBA"/>
</dbReference>
<evidence type="ECO:0000256" key="5">
    <source>
        <dbReference type="ARBA" id="ARBA00022771"/>
    </source>
</evidence>
<keyword evidence="7" id="KW-0805">Transcription regulation</keyword>
<keyword evidence="16" id="KW-1185">Reference proteome</keyword>
<comment type="subcellular location">
    <subcellularLocation>
        <location evidence="1">Nucleus</location>
    </subcellularLocation>
</comment>
<dbReference type="Pfam" id="PF00096">
    <property type="entry name" value="zf-C2H2"/>
    <property type="match status" value="8"/>
</dbReference>
<dbReference type="GO" id="GO:0000978">
    <property type="term" value="F:RNA polymerase II cis-regulatory region sequence-specific DNA binding"/>
    <property type="evidence" value="ECO:0007669"/>
    <property type="project" value="TreeGrafter"/>
</dbReference>
<feature type="domain" description="C2H2-type" evidence="14">
    <location>
        <begin position="292"/>
        <end position="319"/>
    </location>
</feature>
<evidence type="ECO:0000256" key="4">
    <source>
        <dbReference type="ARBA" id="ARBA00022737"/>
    </source>
</evidence>
<feature type="domain" description="C2H2-type" evidence="14">
    <location>
        <begin position="122"/>
        <end position="149"/>
    </location>
</feature>
<dbReference type="FunFam" id="3.30.160.60:FF:000100">
    <property type="entry name" value="Zinc finger 45-like"/>
    <property type="match status" value="1"/>
</dbReference>
<dbReference type="FunFam" id="3.30.160.60:FF:002716">
    <property type="entry name" value="Zinc finger protein 212"/>
    <property type="match status" value="1"/>
</dbReference>
<evidence type="ECO:0000256" key="3">
    <source>
        <dbReference type="ARBA" id="ARBA00022723"/>
    </source>
</evidence>
<evidence type="ECO:0000256" key="2">
    <source>
        <dbReference type="ARBA" id="ARBA00006991"/>
    </source>
</evidence>
<evidence type="ECO:0000256" key="10">
    <source>
        <dbReference type="ARBA" id="ARBA00023242"/>
    </source>
</evidence>
<keyword evidence="3" id="KW-0479">Metal-binding</keyword>
<evidence type="ECO:0000256" key="12">
    <source>
        <dbReference type="PROSITE-ProRule" id="PRU00042"/>
    </source>
</evidence>
<evidence type="ECO:0000256" key="8">
    <source>
        <dbReference type="ARBA" id="ARBA00023125"/>
    </source>
</evidence>
<dbReference type="FunFam" id="3.30.160.60:FF:000110">
    <property type="entry name" value="Zinc finger protein-like"/>
    <property type="match status" value="1"/>
</dbReference>
<keyword evidence="4" id="KW-0677">Repeat</keyword>
<gene>
    <name evidence="15" type="primary">ZNF835_0</name>
    <name evidence="15" type="ORF">Bhyg_13205</name>
</gene>
<dbReference type="SMART" id="SM00355">
    <property type="entry name" value="ZnF_C2H2"/>
    <property type="match status" value="10"/>
</dbReference>
<name>A0A9Q0MMY9_9DIPT</name>
<dbReference type="OrthoDB" id="7734462at2759"/>
<dbReference type="GO" id="GO:0000981">
    <property type="term" value="F:DNA-binding transcription factor activity, RNA polymerase II-specific"/>
    <property type="evidence" value="ECO:0007669"/>
    <property type="project" value="TreeGrafter"/>
</dbReference>
<dbReference type="AlphaFoldDB" id="A0A9Q0MMY9"/>
<feature type="domain" description="C2H2-type" evidence="14">
    <location>
        <begin position="347"/>
        <end position="377"/>
    </location>
</feature>
<evidence type="ECO:0000256" key="7">
    <source>
        <dbReference type="ARBA" id="ARBA00023015"/>
    </source>
</evidence>
<accession>A0A9Q0MMY9</accession>
<dbReference type="PROSITE" id="PS00028">
    <property type="entry name" value="ZINC_FINGER_C2H2_1"/>
    <property type="match status" value="9"/>
</dbReference>
<proteinExistence type="inferred from homology"/>